<protein>
    <recommendedName>
        <fullName evidence="4">Ethanolamine utilization protein EutH</fullName>
    </recommendedName>
</protein>
<dbReference type="EMBL" id="ADLN01000120">
    <property type="protein sequence ID" value="EHI57269.1"/>
    <property type="molecule type" value="Genomic_DNA"/>
</dbReference>
<dbReference type="AlphaFoldDB" id="G5ILK0"/>
<dbReference type="Pfam" id="PF04346">
    <property type="entry name" value="EutH"/>
    <property type="match status" value="1"/>
</dbReference>
<dbReference type="Proteomes" id="UP000005384">
    <property type="component" value="Unassembled WGS sequence"/>
</dbReference>
<keyword evidence="1" id="KW-0472">Membrane</keyword>
<keyword evidence="1" id="KW-0812">Transmembrane</keyword>
<feature type="transmembrane region" description="Helical" evidence="1">
    <location>
        <begin position="307"/>
        <end position="328"/>
    </location>
</feature>
<dbReference type="PATRIC" id="fig|742737.3.peg.4362"/>
<comment type="caution">
    <text evidence="2">The sequence shown here is derived from an EMBL/GenBank/DDBJ whole genome shotgun (WGS) entry which is preliminary data.</text>
</comment>
<dbReference type="HOGENOM" id="CLU_061142_0_0_9"/>
<feature type="transmembrane region" description="Helical" evidence="1">
    <location>
        <begin position="107"/>
        <end position="131"/>
    </location>
</feature>
<accession>G5ILK0</accession>
<reference evidence="2 3" key="1">
    <citation type="submission" date="2011-08" db="EMBL/GenBank/DDBJ databases">
        <title>The Genome Sequence of Clostridium hathewayi WAL-18680.</title>
        <authorList>
            <consortium name="The Broad Institute Genome Sequencing Platform"/>
            <person name="Earl A."/>
            <person name="Ward D."/>
            <person name="Feldgarden M."/>
            <person name="Gevers D."/>
            <person name="Finegold S.M."/>
            <person name="Summanen P.H."/>
            <person name="Molitoris D.R."/>
            <person name="Song M."/>
            <person name="Daigneault M."/>
            <person name="Allen-Vercoe E."/>
            <person name="Young S.K."/>
            <person name="Zeng Q."/>
            <person name="Gargeya S."/>
            <person name="Fitzgerald M."/>
            <person name="Haas B."/>
            <person name="Abouelleil A."/>
            <person name="Alvarado L."/>
            <person name="Arachchi H.M."/>
            <person name="Berlin A."/>
            <person name="Brown A."/>
            <person name="Chapman S.B."/>
            <person name="Chen Z."/>
            <person name="Dunbar C."/>
            <person name="Freedman E."/>
            <person name="Gearin G."/>
            <person name="Gellesch M."/>
            <person name="Goldberg J."/>
            <person name="Griggs A."/>
            <person name="Gujja S."/>
            <person name="Heiman D."/>
            <person name="Howarth C."/>
            <person name="Larson L."/>
            <person name="Lui A."/>
            <person name="MacDonald P.J.P."/>
            <person name="Montmayeur A."/>
            <person name="Murphy C."/>
            <person name="Neiman D."/>
            <person name="Pearson M."/>
            <person name="Priest M."/>
            <person name="Roberts A."/>
            <person name="Saif S."/>
            <person name="Shea T."/>
            <person name="Shenoy N."/>
            <person name="Sisk P."/>
            <person name="Stolte C."/>
            <person name="Sykes S."/>
            <person name="Wortman J."/>
            <person name="Nusbaum C."/>
            <person name="Birren B."/>
        </authorList>
    </citation>
    <scope>NUCLEOTIDE SEQUENCE [LARGE SCALE GENOMIC DNA]</scope>
    <source>
        <strain evidence="2 3">WAL-18680</strain>
    </source>
</reference>
<feature type="transmembrane region" description="Helical" evidence="1">
    <location>
        <begin position="197"/>
        <end position="226"/>
    </location>
</feature>
<feature type="transmembrane region" description="Helical" evidence="1">
    <location>
        <begin position="7"/>
        <end position="24"/>
    </location>
</feature>
<dbReference type="PANTHER" id="PTHR40089">
    <property type="entry name" value="ETHANOLAMINE UTILIZATION PROTEIN EUTH"/>
    <property type="match status" value="1"/>
</dbReference>
<gene>
    <name evidence="2" type="ORF">HMPREF9473_04378</name>
</gene>
<evidence type="ECO:0008006" key="4">
    <source>
        <dbReference type="Google" id="ProtNLM"/>
    </source>
</evidence>
<dbReference type="PANTHER" id="PTHR40089:SF1">
    <property type="entry name" value="ETHANOLAMINE PERMEASE EUTH-RELATED"/>
    <property type="match status" value="1"/>
</dbReference>
<dbReference type="GO" id="GO:0005886">
    <property type="term" value="C:plasma membrane"/>
    <property type="evidence" value="ECO:0007669"/>
    <property type="project" value="TreeGrafter"/>
</dbReference>
<evidence type="ECO:0000256" key="1">
    <source>
        <dbReference type="SAM" id="Phobius"/>
    </source>
</evidence>
<dbReference type="RefSeq" id="WP_006782366.1">
    <property type="nucleotide sequence ID" value="NZ_CP040506.1"/>
</dbReference>
<feature type="transmembrane region" description="Helical" evidence="1">
    <location>
        <begin position="78"/>
        <end position="95"/>
    </location>
</feature>
<dbReference type="PIRSF" id="PIRSF019466">
    <property type="entry name" value="EutH"/>
    <property type="match status" value="1"/>
</dbReference>
<organism evidence="2 3">
    <name type="scientific">Hungatella hathewayi WAL-18680</name>
    <dbReference type="NCBI Taxonomy" id="742737"/>
    <lineage>
        <taxon>Bacteria</taxon>
        <taxon>Bacillati</taxon>
        <taxon>Bacillota</taxon>
        <taxon>Clostridia</taxon>
        <taxon>Lachnospirales</taxon>
        <taxon>Lachnospiraceae</taxon>
        <taxon>Hungatella</taxon>
    </lineage>
</organism>
<dbReference type="GO" id="GO:0034228">
    <property type="term" value="F:ethanolamine transmembrane transporter activity"/>
    <property type="evidence" value="ECO:0007669"/>
    <property type="project" value="InterPro"/>
</dbReference>
<feature type="transmembrane region" description="Helical" evidence="1">
    <location>
        <begin position="334"/>
        <end position="354"/>
    </location>
</feature>
<evidence type="ECO:0000313" key="3">
    <source>
        <dbReference type="Proteomes" id="UP000005384"/>
    </source>
</evidence>
<dbReference type="OrthoDB" id="9778282at2"/>
<feature type="transmembrane region" description="Helical" evidence="1">
    <location>
        <begin position="143"/>
        <end position="166"/>
    </location>
</feature>
<proteinExistence type="predicted"/>
<keyword evidence="3" id="KW-1185">Reference proteome</keyword>
<feature type="transmembrane region" description="Helical" evidence="1">
    <location>
        <begin position="172"/>
        <end position="190"/>
    </location>
</feature>
<name>G5ILK0_9FIRM</name>
<sequence length="363" mass="37882">MIVSRGIVFIMALFLIAGGLDKIAGNRFGLGEEFDNGFHALGPLALTMIGITTFSPLLAGWLSGVVGPVAARAGINPAMMPALLIPIDTGCYPLAHSMTANGLEADFASLVVASMMGATVTFSVPVALSVLRQEDREPMALGTMAGLIALPIGCFVGGLIMGLAPVQVLRNLLPVLLFALLLALALLAFPEKSIRGFILFGKCVTCLITLALITGCFQEMTGIVWVKGLAPLRESFEILGSIAVMLAGAYPMVAVMRRVLERPLGVFGKFLGINETAVAGLLSSLANNVPMMSLVHEMDYRGKVMNFAFAVCAAFTFGDHLGFCSAVAPERIGALTAGKLAGGGVAILAAAVLLRVSKGEKRK</sequence>
<evidence type="ECO:0000313" key="2">
    <source>
        <dbReference type="EMBL" id="EHI57269.1"/>
    </source>
</evidence>
<feature type="transmembrane region" description="Helical" evidence="1">
    <location>
        <begin position="44"/>
        <end position="66"/>
    </location>
</feature>
<keyword evidence="1" id="KW-1133">Transmembrane helix</keyword>
<feature type="transmembrane region" description="Helical" evidence="1">
    <location>
        <begin position="238"/>
        <end position="260"/>
    </location>
</feature>
<dbReference type="InterPro" id="IPR007441">
    <property type="entry name" value="EutH"/>
</dbReference>